<dbReference type="KEGG" id="cint:HZF06_23645"/>
<organism evidence="1 2">
    <name type="scientific">Clostridium intestinale</name>
    <dbReference type="NCBI Taxonomy" id="36845"/>
    <lineage>
        <taxon>Bacteria</taxon>
        <taxon>Bacillati</taxon>
        <taxon>Bacillota</taxon>
        <taxon>Clostridia</taxon>
        <taxon>Eubacteriales</taxon>
        <taxon>Clostridiaceae</taxon>
        <taxon>Clostridium</taxon>
    </lineage>
</organism>
<protein>
    <submittedName>
        <fullName evidence="1">Uncharacterized protein</fullName>
    </submittedName>
</protein>
<gene>
    <name evidence="1" type="ORF">HZF06_23645</name>
</gene>
<dbReference type="Proteomes" id="UP000512286">
    <property type="component" value="Chromosome"/>
</dbReference>
<evidence type="ECO:0000313" key="1">
    <source>
        <dbReference type="EMBL" id="QLY79970.1"/>
    </source>
</evidence>
<reference evidence="1 2" key="1">
    <citation type="submission" date="2020-07" db="EMBL/GenBank/DDBJ databases">
        <title>Electron transfer.</title>
        <authorList>
            <person name="Huang L."/>
            <person name="Liu X."/>
            <person name="Zhou S."/>
        </authorList>
    </citation>
    <scope>NUCLEOTIDE SEQUENCE [LARGE SCALE GENOMIC DNA]</scope>
    <source>
        <strain evidence="1 2">Lx1</strain>
    </source>
</reference>
<proteinExistence type="predicted"/>
<dbReference type="EMBL" id="CP059378">
    <property type="protein sequence ID" value="QLY79970.1"/>
    <property type="molecule type" value="Genomic_DNA"/>
</dbReference>
<dbReference type="AlphaFoldDB" id="A0A7D6VU09"/>
<dbReference type="RefSeq" id="WP_181601939.1">
    <property type="nucleotide sequence ID" value="NZ_CP059378.1"/>
</dbReference>
<evidence type="ECO:0000313" key="2">
    <source>
        <dbReference type="Proteomes" id="UP000512286"/>
    </source>
</evidence>
<sequence>MVYGNWRNKGTAACSSNGVRAEYAEEYVLSRIKEVVFNEKILKDIVKNLNRERKDTIIPLEREQE</sequence>
<name>A0A7D6VU09_9CLOT</name>
<accession>A0A7D6VU09</accession>